<feature type="transmembrane region" description="Helical" evidence="1">
    <location>
        <begin position="72"/>
        <end position="92"/>
    </location>
</feature>
<dbReference type="AlphaFoldDB" id="A0A314XH16"/>
<dbReference type="Proteomes" id="UP000250321">
    <property type="component" value="Unassembled WGS sequence"/>
</dbReference>
<evidence type="ECO:0000313" key="3">
    <source>
        <dbReference type="Proteomes" id="UP000250321"/>
    </source>
</evidence>
<keyword evidence="1" id="KW-0812">Transmembrane</keyword>
<comment type="caution">
    <text evidence="2">The sequence shown here is derived from an EMBL/GenBank/DDBJ whole genome shotgun (WGS) entry which is preliminary data.</text>
</comment>
<organism evidence="2 3">
    <name type="scientific">Prunus yedoensis var. nudiflora</name>
    <dbReference type="NCBI Taxonomy" id="2094558"/>
    <lineage>
        <taxon>Eukaryota</taxon>
        <taxon>Viridiplantae</taxon>
        <taxon>Streptophyta</taxon>
        <taxon>Embryophyta</taxon>
        <taxon>Tracheophyta</taxon>
        <taxon>Spermatophyta</taxon>
        <taxon>Magnoliopsida</taxon>
        <taxon>eudicotyledons</taxon>
        <taxon>Gunneridae</taxon>
        <taxon>Pentapetalae</taxon>
        <taxon>rosids</taxon>
        <taxon>fabids</taxon>
        <taxon>Rosales</taxon>
        <taxon>Rosaceae</taxon>
        <taxon>Amygdaloideae</taxon>
        <taxon>Amygdaleae</taxon>
        <taxon>Prunus</taxon>
    </lineage>
</organism>
<protein>
    <submittedName>
        <fullName evidence="2">Uncharacterized protein</fullName>
    </submittedName>
</protein>
<evidence type="ECO:0000256" key="1">
    <source>
        <dbReference type="SAM" id="Phobius"/>
    </source>
</evidence>
<keyword evidence="1" id="KW-1133">Transmembrane helix</keyword>
<sequence>MWAKWVDLPMRVWIVPYLMLELGCGFRPWRRHFQLRIGCGSKPRWWRRVWIWWGSSSSTGGGSSWASGSGFGYGVVGLAIHMVPMAMEAIAITTTIRLCMDLPEITS</sequence>
<keyword evidence="3" id="KW-1185">Reference proteome</keyword>
<gene>
    <name evidence="2" type="ORF">Pyn_12804</name>
</gene>
<keyword evidence="1" id="KW-0472">Membrane</keyword>
<proteinExistence type="predicted"/>
<name>A0A314XH16_PRUYE</name>
<evidence type="ECO:0000313" key="2">
    <source>
        <dbReference type="EMBL" id="PQP92881.1"/>
    </source>
</evidence>
<reference evidence="2 3" key="1">
    <citation type="submission" date="2018-02" db="EMBL/GenBank/DDBJ databases">
        <title>Draft genome of wild Prunus yedoensis var. nudiflora.</title>
        <authorList>
            <person name="Baek S."/>
            <person name="Kim J.-H."/>
            <person name="Choi K."/>
            <person name="Kim G.-B."/>
            <person name="Cho A."/>
            <person name="Jang H."/>
            <person name="Shin C.-H."/>
            <person name="Yu H.-J."/>
            <person name="Mun J.-H."/>
        </authorList>
    </citation>
    <scope>NUCLEOTIDE SEQUENCE [LARGE SCALE GENOMIC DNA]</scope>
    <source>
        <strain evidence="3">cv. Jeju island</strain>
        <tissue evidence="2">Leaf</tissue>
    </source>
</reference>
<accession>A0A314XH16</accession>
<dbReference type="EMBL" id="PJQY01002521">
    <property type="protein sequence ID" value="PQP92881.1"/>
    <property type="molecule type" value="Genomic_DNA"/>
</dbReference>